<name>A0A162IH62_9HYPO</name>
<protein>
    <submittedName>
        <fullName evidence="2">Uncharacterized protein</fullName>
    </submittedName>
</protein>
<dbReference type="CDD" id="cd18724">
    <property type="entry name" value="PIN_LabA-like"/>
    <property type="match status" value="1"/>
</dbReference>
<gene>
    <name evidence="2" type="ORF">AAL_05778</name>
</gene>
<organism evidence="2 3">
    <name type="scientific">Moelleriella libera RCEF 2490</name>
    <dbReference type="NCBI Taxonomy" id="1081109"/>
    <lineage>
        <taxon>Eukaryota</taxon>
        <taxon>Fungi</taxon>
        <taxon>Dikarya</taxon>
        <taxon>Ascomycota</taxon>
        <taxon>Pezizomycotina</taxon>
        <taxon>Sordariomycetes</taxon>
        <taxon>Hypocreomycetidae</taxon>
        <taxon>Hypocreales</taxon>
        <taxon>Clavicipitaceae</taxon>
        <taxon>Moelleriella</taxon>
    </lineage>
</organism>
<dbReference type="OrthoDB" id="5590473at2759"/>
<dbReference type="Gene3D" id="3.40.50.1010">
    <property type="entry name" value="5'-nuclease"/>
    <property type="match status" value="1"/>
</dbReference>
<dbReference type="Proteomes" id="UP000078544">
    <property type="component" value="Unassembled WGS sequence"/>
</dbReference>
<proteinExistence type="predicted"/>
<dbReference type="AlphaFoldDB" id="A0A162IH62"/>
<sequence>MCSSKDVLAFEPLRLVPSAVRDGQSEVPPKSLPQSTFKLGDFRKLYNKTLTAASYGIDQTDRPGLDSPALNGETRDAHVPLPSVSPATAKARLGDFSQIQLRLKGNATDSNRVASEAKCAHIIDCSLKRAQNLPKGDDDDRTAPVQTVREGPQQDTIRLLKPRAVGPCEDALFAAKSPVSTGDIDVHQVGDQWECWRSIEDHATHTGQPSYLIMPGASRETASRFKVVLSYQEKGCGPMCAVSGGEPPSEKRLESLLWHLIPLRAKDVDVAARHYRSAYNGVHVFLDMSNINISFYQALRNKLSIQRSARFMPLPQLNLQFLTEILVRSRKIVTLNAGCSTLPHRQEPKYICDLRRLGYRVDLRERRRTIQPRRWASDLGGGSASSSDEVLKGDSKNIIRYVEDLVDETLQTRIAESVMEFFDEQGILVIATGDAQPAKYSDGFLIYAERALRMGWHVEVVSWKVSLSSNWRKLEWQRKWREQFRIIYLDEYLEDLVTPQLNSYYA</sequence>
<keyword evidence="3" id="KW-1185">Reference proteome</keyword>
<dbReference type="EMBL" id="AZGY01000013">
    <property type="protein sequence ID" value="KZZ93393.1"/>
    <property type="molecule type" value="Genomic_DNA"/>
</dbReference>
<evidence type="ECO:0000313" key="2">
    <source>
        <dbReference type="EMBL" id="KZZ93393.1"/>
    </source>
</evidence>
<dbReference type="STRING" id="1081109.A0A162IH62"/>
<feature type="region of interest" description="Disordered" evidence="1">
    <location>
        <begin position="133"/>
        <end position="154"/>
    </location>
</feature>
<accession>A0A162IH62</accession>
<evidence type="ECO:0000313" key="3">
    <source>
        <dbReference type="Proteomes" id="UP000078544"/>
    </source>
</evidence>
<evidence type="ECO:0000256" key="1">
    <source>
        <dbReference type="SAM" id="MobiDB-lite"/>
    </source>
</evidence>
<reference evidence="2 3" key="1">
    <citation type="journal article" date="2016" name="Genome Biol. Evol.">
        <title>Divergent and convergent evolution of fungal pathogenicity.</title>
        <authorList>
            <person name="Shang Y."/>
            <person name="Xiao G."/>
            <person name="Zheng P."/>
            <person name="Cen K."/>
            <person name="Zhan S."/>
            <person name="Wang C."/>
        </authorList>
    </citation>
    <scope>NUCLEOTIDE SEQUENCE [LARGE SCALE GENOMIC DNA]</scope>
    <source>
        <strain evidence="2 3">RCEF 2490</strain>
    </source>
</reference>
<comment type="caution">
    <text evidence="2">The sequence shown here is derived from an EMBL/GenBank/DDBJ whole genome shotgun (WGS) entry which is preliminary data.</text>
</comment>